<reference evidence="1" key="1">
    <citation type="journal article" date="2023" name="Mol. Phylogenet. Evol.">
        <title>Genome-scale phylogeny and comparative genomics of the fungal order Sordariales.</title>
        <authorList>
            <person name="Hensen N."/>
            <person name="Bonometti L."/>
            <person name="Westerberg I."/>
            <person name="Brannstrom I.O."/>
            <person name="Guillou S."/>
            <person name="Cros-Aarteil S."/>
            <person name="Calhoun S."/>
            <person name="Haridas S."/>
            <person name="Kuo A."/>
            <person name="Mondo S."/>
            <person name="Pangilinan J."/>
            <person name="Riley R."/>
            <person name="LaButti K."/>
            <person name="Andreopoulos B."/>
            <person name="Lipzen A."/>
            <person name="Chen C."/>
            <person name="Yan M."/>
            <person name="Daum C."/>
            <person name="Ng V."/>
            <person name="Clum A."/>
            <person name="Steindorff A."/>
            <person name="Ohm R.A."/>
            <person name="Martin F."/>
            <person name="Silar P."/>
            <person name="Natvig D.O."/>
            <person name="Lalanne C."/>
            <person name="Gautier V."/>
            <person name="Ament-Velasquez S.L."/>
            <person name="Kruys A."/>
            <person name="Hutchinson M.I."/>
            <person name="Powell A.J."/>
            <person name="Barry K."/>
            <person name="Miller A.N."/>
            <person name="Grigoriev I.V."/>
            <person name="Debuchy R."/>
            <person name="Gladieux P."/>
            <person name="Hiltunen Thoren M."/>
            <person name="Johannesson H."/>
        </authorList>
    </citation>
    <scope>NUCLEOTIDE SEQUENCE</scope>
    <source>
        <strain evidence="1">CBS 990.96</strain>
    </source>
</reference>
<dbReference type="Proteomes" id="UP001301958">
    <property type="component" value="Unassembled WGS sequence"/>
</dbReference>
<evidence type="ECO:0000313" key="1">
    <source>
        <dbReference type="EMBL" id="KAK4225406.1"/>
    </source>
</evidence>
<evidence type="ECO:0000313" key="2">
    <source>
        <dbReference type="Proteomes" id="UP001301958"/>
    </source>
</evidence>
<keyword evidence="2" id="KW-1185">Reference proteome</keyword>
<proteinExistence type="predicted"/>
<accession>A0AAN7GRQ7</accession>
<protein>
    <submittedName>
        <fullName evidence="1">Uncharacterized protein</fullName>
    </submittedName>
</protein>
<dbReference type="EMBL" id="MU865368">
    <property type="protein sequence ID" value="KAK4225406.1"/>
    <property type="molecule type" value="Genomic_DNA"/>
</dbReference>
<dbReference type="AlphaFoldDB" id="A0AAN7GRQ7"/>
<reference evidence="1" key="2">
    <citation type="submission" date="2023-05" db="EMBL/GenBank/DDBJ databases">
        <authorList>
            <consortium name="Lawrence Berkeley National Laboratory"/>
            <person name="Steindorff A."/>
            <person name="Hensen N."/>
            <person name="Bonometti L."/>
            <person name="Westerberg I."/>
            <person name="Brannstrom I.O."/>
            <person name="Guillou S."/>
            <person name="Cros-Aarteil S."/>
            <person name="Calhoun S."/>
            <person name="Haridas S."/>
            <person name="Kuo A."/>
            <person name="Mondo S."/>
            <person name="Pangilinan J."/>
            <person name="Riley R."/>
            <person name="Labutti K."/>
            <person name="Andreopoulos B."/>
            <person name="Lipzen A."/>
            <person name="Chen C."/>
            <person name="Yanf M."/>
            <person name="Daum C."/>
            <person name="Ng V."/>
            <person name="Clum A."/>
            <person name="Ohm R."/>
            <person name="Martin F."/>
            <person name="Silar P."/>
            <person name="Natvig D."/>
            <person name="Lalanne C."/>
            <person name="Gautier V."/>
            <person name="Ament-Velasquez S.L."/>
            <person name="Kruys A."/>
            <person name="Hutchinson M.I."/>
            <person name="Powell A.J."/>
            <person name="Barry K."/>
            <person name="Miller A.N."/>
            <person name="Grigoriev I.V."/>
            <person name="Debuchy R."/>
            <person name="Gladieux P."/>
            <person name="Thoren M.H."/>
            <person name="Johannesson H."/>
        </authorList>
    </citation>
    <scope>NUCLEOTIDE SEQUENCE</scope>
    <source>
        <strain evidence="1">CBS 990.96</strain>
    </source>
</reference>
<organism evidence="1 2">
    <name type="scientific">Podospora fimiseda</name>
    <dbReference type="NCBI Taxonomy" id="252190"/>
    <lineage>
        <taxon>Eukaryota</taxon>
        <taxon>Fungi</taxon>
        <taxon>Dikarya</taxon>
        <taxon>Ascomycota</taxon>
        <taxon>Pezizomycotina</taxon>
        <taxon>Sordariomycetes</taxon>
        <taxon>Sordariomycetidae</taxon>
        <taxon>Sordariales</taxon>
        <taxon>Podosporaceae</taxon>
        <taxon>Podospora</taxon>
    </lineage>
</organism>
<comment type="caution">
    <text evidence="1">The sequence shown here is derived from an EMBL/GenBank/DDBJ whole genome shotgun (WGS) entry which is preliminary data.</text>
</comment>
<name>A0AAN7GRQ7_9PEZI</name>
<sequence length="470" mass="53429">MYGFKCSFEPTLQMDQIRHQRVQRAFINAAFGSPLTRKLPNEILIEILSYLIDDVRRFALRSSERIRLTPRTGKIPLHRSSIWATHVLIDGVKYVKALSNFPLIGFYMIYNHRGSPTVNTVYTLQDHLGVRKLVFGNNANPPTNQNTDPGAWWYSKEWIDESRLWALSDGVKIRRIESGRFDEIKPQLLFPELILSTKLHSYCQIPLFTREGQRCRFVPLMMNGPDVTGYSFCWCKGSLIDIKVQRIGESYDIYRDADALLGDPIWGIGTLSGFMTNNNHYVFVGQAHDYLTVPYNETKVCVLDDKPQNIYLGHSVQGFQVPRIDGHQLLSLCGNIVSFAPLAGIRKIVPCQGEIPVFKRKIITGLLLEYFDGFRATLGHFRFDLAFAERQELNAPPEGFKSLYLGKANGKEPSSKDMPPFAVAITTSPPASRTREPEIDSREEIKLTDGDAMFRSDMLDFRMALSVSMS</sequence>
<gene>
    <name evidence="1" type="ORF">QBC38DRAFT_501374</name>
</gene>